<dbReference type="EMBL" id="BK015478">
    <property type="protein sequence ID" value="DAE08888.1"/>
    <property type="molecule type" value="Genomic_DNA"/>
</dbReference>
<evidence type="ECO:0000313" key="1">
    <source>
        <dbReference type="EMBL" id="DAE08888.1"/>
    </source>
</evidence>
<sequence>MLNKFYLINFIDYFYLSTIDMYSLLLNLI</sequence>
<reference evidence="1" key="1">
    <citation type="journal article" date="2021" name="Proc. Natl. Acad. Sci. U.S.A.">
        <title>A Catalog of Tens of Thousands of Viruses from Human Metagenomes Reveals Hidden Associations with Chronic Diseases.</title>
        <authorList>
            <person name="Tisza M.J."/>
            <person name="Buck C.B."/>
        </authorList>
    </citation>
    <scope>NUCLEOTIDE SEQUENCE</scope>
    <source>
        <strain evidence="1">CtTBm11</strain>
    </source>
</reference>
<accession>A0A8S5PQ42</accession>
<organism evidence="1">
    <name type="scientific">Myoviridae sp. ctTBm11</name>
    <dbReference type="NCBI Taxonomy" id="2825108"/>
    <lineage>
        <taxon>Viruses</taxon>
        <taxon>Duplodnaviria</taxon>
        <taxon>Heunggongvirae</taxon>
        <taxon>Uroviricota</taxon>
        <taxon>Caudoviricetes</taxon>
    </lineage>
</organism>
<protein>
    <submittedName>
        <fullName evidence="1">Uncharacterized protein</fullName>
    </submittedName>
</protein>
<proteinExistence type="predicted"/>
<name>A0A8S5PQ42_9CAUD</name>